<evidence type="ECO:0000259" key="15">
    <source>
        <dbReference type="PROSITE" id="PS50071"/>
    </source>
</evidence>
<feature type="compositionally biased region" description="Low complexity" evidence="14">
    <location>
        <begin position="318"/>
        <end position="327"/>
    </location>
</feature>
<comment type="similarity">
    <text evidence="10">Belongs to the paired homeobox family. Unc-4 subfamily.</text>
</comment>
<evidence type="ECO:0000256" key="11">
    <source>
        <dbReference type="ARBA" id="ARBA00069290"/>
    </source>
</evidence>
<feature type="DNA-binding region" description="Homeobox" evidence="12">
    <location>
        <begin position="138"/>
        <end position="197"/>
    </location>
</feature>
<dbReference type="Pfam" id="PF00046">
    <property type="entry name" value="Homeodomain"/>
    <property type="match status" value="1"/>
</dbReference>
<dbReference type="GO" id="GO:0005634">
    <property type="term" value="C:nucleus"/>
    <property type="evidence" value="ECO:0007669"/>
    <property type="project" value="UniProtKB-SubCell"/>
</dbReference>
<reference evidence="16" key="1">
    <citation type="submission" date="2020-08" db="EMBL/GenBank/DDBJ databases">
        <title>Multicomponent nature underlies the extraordinary mechanical properties of spider dragline silk.</title>
        <authorList>
            <person name="Kono N."/>
            <person name="Nakamura H."/>
            <person name="Mori M."/>
            <person name="Yoshida Y."/>
            <person name="Ohtoshi R."/>
            <person name="Malay A.D."/>
            <person name="Moran D.A.P."/>
            <person name="Tomita M."/>
            <person name="Numata K."/>
            <person name="Arakawa K."/>
        </authorList>
    </citation>
    <scope>NUCLEOTIDE SEQUENCE</scope>
</reference>
<dbReference type="PANTHER" id="PTHR46799">
    <property type="entry name" value="HOMEOBOX PROTEIN UNC-4 HOMOLOG"/>
    <property type="match status" value="1"/>
</dbReference>
<feature type="compositionally biased region" description="Basic and acidic residues" evidence="14">
    <location>
        <begin position="113"/>
        <end position="122"/>
    </location>
</feature>
<evidence type="ECO:0000256" key="5">
    <source>
        <dbReference type="ARBA" id="ARBA00023015"/>
    </source>
</evidence>
<dbReference type="SUPFAM" id="SSF46689">
    <property type="entry name" value="Homeodomain-like"/>
    <property type="match status" value="1"/>
</dbReference>
<dbReference type="InterPro" id="IPR001356">
    <property type="entry name" value="HD"/>
</dbReference>
<sequence length="518" mass="56377">MMDTRLLETPFGHTHSHVLARLGRFLPSPYMHFGSPIAPYSVPLAAAHHAAAAHHHHAAAFDYGQAAAAAAAMAGGVPYSIDGILSMTPAGLTANGLSGPAGSGGGAGGPGDHNSHGKKGDSDCENDASSTSGSQGKRRRTRTNFNGWQLEELEKAFEASHYPDVFMREALAMRLDLVESRVQVWFQNRRAKWRKKENTKKGPGRPAHNAHPQTCSGDPIPPEEIEKRDRDRREKKLRKQLERQTKRLQQAKVKPGVNVASLSEAIYQTLTELRHINDRKEPRDLVGAEIYALLGTMGFDVVDAMSRTNKRSSQPQLSHCSNSGSSSLGDVNVCSVGDENTTDDYADSGNSPGKSLNDYHLHHRPQLMVNQKVNPFSIENILAEDKVAKGRLLGSSNAQSYVAVTQPVGFLVRSQLEANSPDSCQSSDVSPSDYSAPSSPDRPSGEYKIRGEQEHSDSESEDEGQTEGELELRLRLQEGEDRNVMVVPCSPPPQHSMNDNTNNLKLNCVSTGSSTHLL</sequence>
<evidence type="ECO:0000256" key="12">
    <source>
        <dbReference type="PROSITE-ProRule" id="PRU00108"/>
    </source>
</evidence>
<dbReference type="GO" id="GO:0000981">
    <property type="term" value="F:DNA-binding transcription factor activity, RNA polymerase II-specific"/>
    <property type="evidence" value="ECO:0007669"/>
    <property type="project" value="InterPro"/>
</dbReference>
<evidence type="ECO:0000256" key="13">
    <source>
        <dbReference type="RuleBase" id="RU000682"/>
    </source>
</evidence>
<dbReference type="CDD" id="cd00086">
    <property type="entry name" value="homeodomain"/>
    <property type="match status" value="1"/>
</dbReference>
<comment type="subcellular location">
    <subcellularLocation>
        <location evidence="1 12 13">Nucleus</location>
    </subcellularLocation>
</comment>
<protein>
    <recommendedName>
        <fullName evidence="11">Homeobox protein unc-4</fullName>
    </recommendedName>
</protein>
<evidence type="ECO:0000256" key="7">
    <source>
        <dbReference type="ARBA" id="ARBA00023155"/>
    </source>
</evidence>
<feature type="compositionally biased region" description="Gly residues" evidence="14">
    <location>
        <begin position="99"/>
        <end position="111"/>
    </location>
</feature>
<dbReference type="Proteomes" id="UP000887013">
    <property type="component" value="Unassembled WGS sequence"/>
</dbReference>
<keyword evidence="5" id="KW-0805">Transcription regulation</keyword>
<name>A0A8X6NH03_NEPPI</name>
<dbReference type="FunFam" id="1.10.10.60:FF:000057">
    <property type="entry name" value="Short stature homeobox 2"/>
    <property type="match status" value="1"/>
</dbReference>
<keyword evidence="7 12" id="KW-0371">Homeobox</keyword>
<feature type="compositionally biased region" description="Acidic residues" evidence="14">
    <location>
        <begin position="459"/>
        <end position="469"/>
    </location>
</feature>
<comment type="caution">
    <text evidence="16">The sequence shown here is derived from an EMBL/GenBank/DDBJ whole genome shotgun (WGS) entry which is preliminary data.</text>
</comment>
<dbReference type="SMART" id="SM00389">
    <property type="entry name" value="HOX"/>
    <property type="match status" value="1"/>
</dbReference>
<feature type="region of interest" description="Disordered" evidence="14">
    <location>
        <begin position="484"/>
        <end position="503"/>
    </location>
</feature>
<feature type="compositionally biased region" description="Low complexity" evidence="14">
    <location>
        <begin position="420"/>
        <end position="442"/>
    </location>
</feature>
<evidence type="ECO:0000256" key="6">
    <source>
        <dbReference type="ARBA" id="ARBA00023125"/>
    </source>
</evidence>
<keyword evidence="2" id="KW-0217">Developmental protein</keyword>
<dbReference type="InterPro" id="IPR009057">
    <property type="entry name" value="Homeodomain-like_sf"/>
</dbReference>
<evidence type="ECO:0000256" key="3">
    <source>
        <dbReference type="ARBA" id="ARBA00022782"/>
    </source>
</evidence>
<feature type="domain" description="Homeobox" evidence="15">
    <location>
        <begin position="136"/>
        <end position="196"/>
    </location>
</feature>
<feature type="region of interest" description="Disordered" evidence="14">
    <location>
        <begin position="98"/>
        <end position="143"/>
    </location>
</feature>
<dbReference type="GO" id="GO:1990837">
    <property type="term" value="F:sequence-specific double-stranded DNA binding"/>
    <property type="evidence" value="ECO:0007669"/>
    <property type="project" value="TreeGrafter"/>
</dbReference>
<dbReference type="EMBL" id="BMAW01009429">
    <property type="protein sequence ID" value="GFT13817.1"/>
    <property type="molecule type" value="Genomic_DNA"/>
</dbReference>
<gene>
    <name evidence="16" type="primary">unc-4</name>
    <name evidence="16" type="ORF">NPIL_414371</name>
</gene>
<dbReference type="Gene3D" id="1.10.10.60">
    <property type="entry name" value="Homeodomain-like"/>
    <property type="match status" value="1"/>
</dbReference>
<keyword evidence="6 12" id="KW-0238">DNA-binding</keyword>
<dbReference type="GO" id="GO:0007399">
    <property type="term" value="P:nervous system development"/>
    <property type="evidence" value="ECO:0007669"/>
    <property type="project" value="UniProtKB-KW"/>
</dbReference>
<evidence type="ECO:0000256" key="10">
    <source>
        <dbReference type="ARBA" id="ARBA00038351"/>
    </source>
</evidence>
<dbReference type="OrthoDB" id="6159439at2759"/>
<evidence type="ECO:0000256" key="9">
    <source>
        <dbReference type="ARBA" id="ARBA00023242"/>
    </source>
</evidence>
<dbReference type="AlphaFoldDB" id="A0A8X6NH03"/>
<evidence type="ECO:0000313" key="17">
    <source>
        <dbReference type="Proteomes" id="UP000887013"/>
    </source>
</evidence>
<dbReference type="PROSITE" id="PS00027">
    <property type="entry name" value="HOMEOBOX_1"/>
    <property type="match status" value="1"/>
</dbReference>
<evidence type="ECO:0000256" key="14">
    <source>
        <dbReference type="SAM" id="MobiDB-lite"/>
    </source>
</evidence>
<organism evidence="16 17">
    <name type="scientific">Nephila pilipes</name>
    <name type="common">Giant wood spider</name>
    <name type="synonym">Nephila maculata</name>
    <dbReference type="NCBI Taxonomy" id="299642"/>
    <lineage>
        <taxon>Eukaryota</taxon>
        <taxon>Metazoa</taxon>
        <taxon>Ecdysozoa</taxon>
        <taxon>Arthropoda</taxon>
        <taxon>Chelicerata</taxon>
        <taxon>Arachnida</taxon>
        <taxon>Araneae</taxon>
        <taxon>Araneomorphae</taxon>
        <taxon>Entelegynae</taxon>
        <taxon>Araneoidea</taxon>
        <taxon>Nephilidae</taxon>
        <taxon>Nephila</taxon>
    </lineage>
</organism>
<evidence type="ECO:0000256" key="4">
    <source>
        <dbReference type="ARBA" id="ARBA00022902"/>
    </source>
</evidence>
<keyword evidence="3" id="KW-0221">Differentiation</keyword>
<keyword evidence="17" id="KW-1185">Reference proteome</keyword>
<keyword evidence="8" id="KW-0804">Transcription</keyword>
<dbReference type="PANTHER" id="PTHR46799:SF1">
    <property type="entry name" value="HOMEOBOX PROTEIN UNC-4 HOMOLOG"/>
    <property type="match status" value="1"/>
</dbReference>
<accession>A0A8X6NH03</accession>
<dbReference type="InterPro" id="IPR017970">
    <property type="entry name" value="Homeobox_CS"/>
</dbReference>
<dbReference type="GO" id="GO:0030154">
    <property type="term" value="P:cell differentiation"/>
    <property type="evidence" value="ECO:0007669"/>
    <property type="project" value="UniProtKB-KW"/>
</dbReference>
<evidence type="ECO:0000256" key="2">
    <source>
        <dbReference type="ARBA" id="ARBA00022473"/>
    </source>
</evidence>
<dbReference type="PROSITE" id="PS50071">
    <property type="entry name" value="HOMEOBOX_2"/>
    <property type="match status" value="1"/>
</dbReference>
<keyword evidence="9 12" id="KW-0539">Nucleus</keyword>
<proteinExistence type="inferred from homology"/>
<keyword evidence="4" id="KW-0524">Neurogenesis</keyword>
<feature type="region of interest" description="Disordered" evidence="14">
    <location>
        <begin position="419"/>
        <end position="469"/>
    </location>
</feature>
<feature type="compositionally biased region" description="Basic and acidic residues" evidence="14">
    <location>
        <begin position="443"/>
        <end position="458"/>
    </location>
</feature>
<feature type="region of interest" description="Disordered" evidence="14">
    <location>
        <begin position="309"/>
        <end position="359"/>
    </location>
</feature>
<evidence type="ECO:0000256" key="8">
    <source>
        <dbReference type="ARBA" id="ARBA00023163"/>
    </source>
</evidence>
<evidence type="ECO:0000256" key="1">
    <source>
        <dbReference type="ARBA" id="ARBA00004123"/>
    </source>
</evidence>
<evidence type="ECO:0000313" key="16">
    <source>
        <dbReference type="EMBL" id="GFT13817.1"/>
    </source>
</evidence>
<feature type="region of interest" description="Disordered" evidence="14">
    <location>
        <begin position="194"/>
        <end position="236"/>
    </location>
</feature>
<feature type="compositionally biased region" description="Basic and acidic residues" evidence="14">
    <location>
        <begin position="224"/>
        <end position="236"/>
    </location>
</feature>